<dbReference type="RefSeq" id="YP_009187878.1">
    <property type="nucleotide sequence ID" value="NC_028660.1"/>
</dbReference>
<dbReference type="OrthoDB" id="14569at10239"/>
<evidence type="ECO:0000313" key="1">
    <source>
        <dbReference type="EMBL" id="AHJ10616.1"/>
    </source>
</evidence>
<reference evidence="1 2" key="2">
    <citation type="journal article" date="2014" name="BMC Genomics">
        <title>Whole genome sequence comparison of vtx2-converting phages from Enteroaggregative Haemorrhagic Escherichia coli strains.</title>
        <authorList>
            <person name="Grande L."/>
            <person name="Michelacci V."/>
            <person name="Tozzoli R."/>
            <person name="Ranieri P."/>
            <person name="Maugliani A."/>
            <person name="Caprioli A."/>
            <person name="Morabito S."/>
        </authorList>
    </citation>
    <scope>NUCLEOTIDE SEQUENCE [LARGE SCALE GENOMIC DNA]</scope>
</reference>
<evidence type="ECO:0000313" key="2">
    <source>
        <dbReference type="Proteomes" id="UP000029939"/>
    </source>
</evidence>
<dbReference type="KEGG" id="vg:26516292"/>
<dbReference type="EMBL" id="KF971864">
    <property type="protein sequence ID" value="AHJ10616.1"/>
    <property type="molecule type" value="Genomic_DNA"/>
</dbReference>
<proteinExistence type="predicted"/>
<dbReference type="Proteomes" id="UP000029939">
    <property type="component" value="Segment"/>
</dbReference>
<organism evidence="1 2">
    <name type="scientific">Escherichia phage phi191</name>
    <dbReference type="NCBI Taxonomy" id="1458706"/>
    <lineage>
        <taxon>Viruses</taxon>
        <taxon>Duplodnaviria</taxon>
        <taxon>Heunggongvirae</taxon>
        <taxon>Uroviricota</taxon>
        <taxon>Caudoviricetes</taxon>
        <taxon>Sepvirinae</taxon>
        <taxon>Oslovirus</taxon>
        <taxon>Oslovirus ov191</taxon>
    </lineage>
</organism>
<sequence length="128" mass="14032">MINYVGSNQIGTDPYTEHCTLRTEERYSFLADVVTILESQGMHVASNVTVRIDGRNFRVDILATAKTGGSVAIEIDRSSPRPRSVMKLRELARRGTEGFVLLRMPKKLTSYSDAGIDIIPANGKGASC</sequence>
<accession>A0A096XEN5</accession>
<name>A0A096XEN5_9CAUD</name>
<reference evidence="1 2" key="1">
    <citation type="journal article" date="1998" name="J. Clin. Microbiol.">
        <title>Enteroaggregative, Shiga toxin-producing Escherichia coli O111:H2 associated with an outbreak of hemolytic-uremic syndrome.</title>
        <authorList>
            <person name="Morabito S."/>
            <person name="Karch H."/>
            <person name="Mariani-Kurkdjian P."/>
            <person name="Schmidt H."/>
            <person name="Minelli F."/>
            <person name="Bingen E."/>
            <person name="Caprioli A."/>
        </authorList>
    </citation>
    <scope>NUCLEOTIDE SEQUENCE [LARGE SCALE GENOMIC DNA]</scope>
</reference>
<dbReference type="GeneID" id="26516292"/>
<keyword evidence="2" id="KW-1185">Reference proteome</keyword>
<protein>
    <submittedName>
        <fullName evidence="1">Uncharacterized protein</fullName>
    </submittedName>
</protein>
<gene>
    <name evidence="1" type="ORF">phi191_00020</name>
</gene>